<reference evidence="4" key="1">
    <citation type="submission" date="2016-07" db="EMBL/GenBank/DDBJ databases">
        <authorList>
            <person name="Florea S."/>
            <person name="Webb J.S."/>
            <person name="Jaromczyk J."/>
            <person name="Schardl C.L."/>
        </authorList>
    </citation>
    <scope>NUCLEOTIDE SEQUENCE [LARGE SCALE GENOMIC DNA]</scope>
    <source>
        <strain evidence="4">CDC-D5610</strain>
    </source>
</reference>
<dbReference type="InterPro" id="IPR001623">
    <property type="entry name" value="DnaJ_domain"/>
</dbReference>
<dbReference type="PROSITE" id="PS50076">
    <property type="entry name" value="DNAJ_2"/>
    <property type="match status" value="1"/>
</dbReference>
<dbReference type="Proteomes" id="UP000201728">
    <property type="component" value="Chromosome"/>
</dbReference>
<accession>A0A222P0E2</accession>
<keyword evidence="1" id="KW-0143">Chaperone</keyword>
<organism evidence="3 4">
    <name type="scientific">Legionella clemsonensis</name>
    <dbReference type="NCBI Taxonomy" id="1867846"/>
    <lineage>
        <taxon>Bacteria</taxon>
        <taxon>Pseudomonadati</taxon>
        <taxon>Pseudomonadota</taxon>
        <taxon>Gammaproteobacteria</taxon>
        <taxon>Legionellales</taxon>
        <taxon>Legionellaceae</taxon>
        <taxon>Legionella</taxon>
    </lineage>
</organism>
<protein>
    <recommendedName>
        <fullName evidence="2">J domain-containing protein</fullName>
    </recommendedName>
</protein>
<dbReference type="SUPFAM" id="SSF46565">
    <property type="entry name" value="Chaperone J-domain"/>
    <property type="match status" value="1"/>
</dbReference>
<dbReference type="OrthoDB" id="5639311at2"/>
<dbReference type="InterPro" id="IPR036869">
    <property type="entry name" value="J_dom_sf"/>
</dbReference>
<dbReference type="KEGG" id="lcd:clem_03760"/>
<gene>
    <name evidence="3" type="ORF">clem_03760</name>
</gene>
<dbReference type="EMBL" id="CP016397">
    <property type="protein sequence ID" value="ASQ45310.1"/>
    <property type="molecule type" value="Genomic_DNA"/>
</dbReference>
<dbReference type="Gene3D" id="1.10.287.110">
    <property type="entry name" value="DnaJ domain"/>
    <property type="match status" value="1"/>
</dbReference>
<dbReference type="AlphaFoldDB" id="A0A222P0E2"/>
<keyword evidence="4" id="KW-1185">Reference proteome</keyword>
<feature type="domain" description="J" evidence="2">
    <location>
        <begin position="6"/>
        <end position="75"/>
    </location>
</feature>
<sequence>MKAPLDIFKLFKVEPTADLPKIKSAYYTRTIELHTQEELDSAIINAELRQIQLAYETVNSEEKLNSYRTRYSLNCFLRGKHYTGFFAQESMGEYYLSIPFCEKGENSNYPDILTLPKLKNGELPRVNLEHLVNLLNNTCAKTTLAVTLTKEKMVAINNLHKFHYPQLLVRVKIPKHLLSSRELSESEIYGHVEQISLNASSYRCLWTLIGCSFSQSDILSITPMAIEEYKNSTRFNLDEINSLWPFDYHYETHDIQSALLA</sequence>
<evidence type="ECO:0000313" key="3">
    <source>
        <dbReference type="EMBL" id="ASQ45310.1"/>
    </source>
</evidence>
<name>A0A222P0E2_9GAMM</name>
<dbReference type="RefSeq" id="WP_094090383.1">
    <property type="nucleotide sequence ID" value="NZ_CP016397.1"/>
</dbReference>
<evidence type="ECO:0000313" key="4">
    <source>
        <dbReference type="Proteomes" id="UP000201728"/>
    </source>
</evidence>
<evidence type="ECO:0000256" key="1">
    <source>
        <dbReference type="ARBA" id="ARBA00023186"/>
    </source>
</evidence>
<evidence type="ECO:0000259" key="2">
    <source>
        <dbReference type="PROSITE" id="PS50076"/>
    </source>
</evidence>
<proteinExistence type="predicted"/>